<dbReference type="EMBL" id="CH480815">
    <property type="protein sequence ID" value="EDW41562.1"/>
    <property type="molecule type" value="Genomic_DNA"/>
</dbReference>
<dbReference type="OMA" id="ITIDHME"/>
<keyword evidence="3" id="KW-1185">Reference proteome</keyword>
<organism evidence="3">
    <name type="scientific">Drosophila sechellia</name>
    <name type="common">Fruit fly</name>
    <dbReference type="NCBI Taxonomy" id="7238"/>
    <lineage>
        <taxon>Eukaryota</taxon>
        <taxon>Metazoa</taxon>
        <taxon>Ecdysozoa</taxon>
        <taxon>Arthropoda</taxon>
        <taxon>Hexapoda</taxon>
        <taxon>Insecta</taxon>
        <taxon>Pterygota</taxon>
        <taxon>Neoptera</taxon>
        <taxon>Endopterygota</taxon>
        <taxon>Diptera</taxon>
        <taxon>Brachycera</taxon>
        <taxon>Muscomorpha</taxon>
        <taxon>Ephydroidea</taxon>
        <taxon>Drosophilidae</taxon>
        <taxon>Drosophila</taxon>
        <taxon>Sophophora</taxon>
    </lineage>
</organism>
<protein>
    <submittedName>
        <fullName evidence="2">GM25518</fullName>
    </submittedName>
</protein>
<accession>B4HI66</accession>
<dbReference type="HOGENOM" id="CLU_2123635_0_0_1"/>
<sequence length="114" mass="12090">MGLGLLPSTNPVIIIITITITTSPSTTSKPGPNGNRRGADRAVGMVGTDIYDKVETLTYCQPINEPTRAALDLSSLRTLTPHKSKFVCSLSYRDHVASEAVDAAEKCGEVAEDA</sequence>
<dbReference type="AlphaFoldDB" id="B4HI66"/>
<proteinExistence type="predicted"/>
<evidence type="ECO:0000256" key="1">
    <source>
        <dbReference type="SAM" id="MobiDB-lite"/>
    </source>
</evidence>
<name>B4HI66_DROSE</name>
<feature type="region of interest" description="Disordered" evidence="1">
    <location>
        <begin position="23"/>
        <end position="42"/>
    </location>
</feature>
<evidence type="ECO:0000313" key="2">
    <source>
        <dbReference type="EMBL" id="EDW41562.1"/>
    </source>
</evidence>
<reference evidence="2 3" key="1">
    <citation type="journal article" date="2007" name="Nature">
        <title>Evolution of genes and genomes on the Drosophila phylogeny.</title>
        <authorList>
            <consortium name="Drosophila 12 Genomes Consortium"/>
            <person name="Clark A.G."/>
            <person name="Eisen M.B."/>
            <person name="Smith D.R."/>
            <person name="Bergman C.M."/>
            <person name="Oliver B."/>
            <person name="Markow T.A."/>
            <person name="Kaufman T.C."/>
            <person name="Kellis M."/>
            <person name="Gelbart W."/>
            <person name="Iyer V.N."/>
            <person name="Pollard D.A."/>
            <person name="Sackton T.B."/>
            <person name="Larracuente A.M."/>
            <person name="Singh N.D."/>
            <person name="Abad J.P."/>
            <person name="Abt D.N."/>
            <person name="Adryan B."/>
            <person name="Aguade M."/>
            <person name="Akashi H."/>
            <person name="Anderson W.W."/>
            <person name="Aquadro C.F."/>
            <person name="Ardell D.H."/>
            <person name="Arguello R."/>
            <person name="Artieri C.G."/>
            <person name="Barbash D.A."/>
            <person name="Barker D."/>
            <person name="Barsanti P."/>
            <person name="Batterham P."/>
            <person name="Batzoglou S."/>
            <person name="Begun D."/>
            <person name="Bhutkar A."/>
            <person name="Blanco E."/>
            <person name="Bosak S.A."/>
            <person name="Bradley R.K."/>
            <person name="Brand A.D."/>
            <person name="Brent M.R."/>
            <person name="Brooks A.N."/>
            <person name="Brown R.H."/>
            <person name="Butlin R.K."/>
            <person name="Caggese C."/>
            <person name="Calvi B.R."/>
            <person name="Bernardo de Carvalho A."/>
            <person name="Caspi A."/>
            <person name="Castrezana S."/>
            <person name="Celniker S.E."/>
            <person name="Chang J.L."/>
            <person name="Chapple C."/>
            <person name="Chatterji S."/>
            <person name="Chinwalla A."/>
            <person name="Civetta A."/>
            <person name="Clifton S.W."/>
            <person name="Comeron J.M."/>
            <person name="Costello J.C."/>
            <person name="Coyne J.A."/>
            <person name="Daub J."/>
            <person name="David R.G."/>
            <person name="Delcher A.L."/>
            <person name="Delehaunty K."/>
            <person name="Do C.B."/>
            <person name="Ebling H."/>
            <person name="Edwards K."/>
            <person name="Eickbush T."/>
            <person name="Evans J.D."/>
            <person name="Filipski A."/>
            <person name="Findeiss S."/>
            <person name="Freyhult E."/>
            <person name="Fulton L."/>
            <person name="Fulton R."/>
            <person name="Garcia A.C."/>
            <person name="Gardiner A."/>
            <person name="Garfield D.A."/>
            <person name="Garvin B.E."/>
            <person name="Gibson G."/>
            <person name="Gilbert D."/>
            <person name="Gnerre S."/>
            <person name="Godfrey J."/>
            <person name="Good R."/>
            <person name="Gotea V."/>
            <person name="Gravely B."/>
            <person name="Greenberg A.J."/>
            <person name="Griffiths-Jones S."/>
            <person name="Gross S."/>
            <person name="Guigo R."/>
            <person name="Gustafson E.A."/>
            <person name="Haerty W."/>
            <person name="Hahn M.W."/>
            <person name="Halligan D.L."/>
            <person name="Halpern A.L."/>
            <person name="Halter G.M."/>
            <person name="Han M.V."/>
            <person name="Heger A."/>
            <person name="Hillier L."/>
            <person name="Hinrichs A.S."/>
            <person name="Holmes I."/>
            <person name="Hoskins R.A."/>
            <person name="Hubisz M.J."/>
            <person name="Hultmark D."/>
            <person name="Huntley M.A."/>
            <person name="Jaffe D.B."/>
            <person name="Jagadeeshan S."/>
            <person name="Jeck W.R."/>
            <person name="Johnson J."/>
            <person name="Jones C.D."/>
            <person name="Jordan W.C."/>
            <person name="Karpen G.H."/>
            <person name="Kataoka E."/>
            <person name="Keightley P.D."/>
            <person name="Kheradpour P."/>
            <person name="Kirkness E.F."/>
            <person name="Koerich L.B."/>
            <person name="Kristiansen K."/>
            <person name="Kudrna D."/>
            <person name="Kulathinal R.J."/>
            <person name="Kumar S."/>
            <person name="Kwok R."/>
            <person name="Lander E."/>
            <person name="Langley C.H."/>
            <person name="Lapoint R."/>
            <person name="Lazzaro B.P."/>
            <person name="Lee S.J."/>
            <person name="Levesque L."/>
            <person name="Li R."/>
            <person name="Lin C.F."/>
            <person name="Lin M.F."/>
            <person name="Lindblad-Toh K."/>
            <person name="Llopart A."/>
            <person name="Long M."/>
            <person name="Low L."/>
            <person name="Lozovsky E."/>
            <person name="Lu J."/>
            <person name="Luo M."/>
            <person name="Machado C.A."/>
            <person name="Makalowski W."/>
            <person name="Marzo M."/>
            <person name="Matsuda M."/>
            <person name="Matzkin L."/>
            <person name="McAllister B."/>
            <person name="McBride C.S."/>
            <person name="McKernan B."/>
            <person name="McKernan K."/>
            <person name="Mendez-Lago M."/>
            <person name="Minx P."/>
            <person name="Mollenhauer M.U."/>
            <person name="Montooth K."/>
            <person name="Mount S.M."/>
            <person name="Mu X."/>
            <person name="Myers E."/>
            <person name="Negre B."/>
            <person name="Newfeld S."/>
            <person name="Nielsen R."/>
            <person name="Noor M.A."/>
            <person name="O'Grady P."/>
            <person name="Pachter L."/>
            <person name="Papaceit M."/>
            <person name="Parisi M.J."/>
            <person name="Parisi M."/>
            <person name="Parts L."/>
            <person name="Pedersen J.S."/>
            <person name="Pesole G."/>
            <person name="Phillippy A.M."/>
            <person name="Ponting C.P."/>
            <person name="Pop M."/>
            <person name="Porcelli D."/>
            <person name="Powell J.R."/>
            <person name="Prohaska S."/>
            <person name="Pruitt K."/>
            <person name="Puig M."/>
            <person name="Quesneville H."/>
            <person name="Ram K.R."/>
            <person name="Rand D."/>
            <person name="Rasmussen M.D."/>
            <person name="Reed L.K."/>
            <person name="Reenan R."/>
            <person name="Reily A."/>
            <person name="Remington K.A."/>
            <person name="Rieger T.T."/>
            <person name="Ritchie M.G."/>
            <person name="Robin C."/>
            <person name="Rogers Y.H."/>
            <person name="Rohde C."/>
            <person name="Rozas J."/>
            <person name="Rubenfield M.J."/>
            <person name="Ruiz A."/>
            <person name="Russo S."/>
            <person name="Salzberg S.L."/>
            <person name="Sanchez-Gracia A."/>
            <person name="Saranga D.J."/>
            <person name="Sato H."/>
            <person name="Schaeffer S.W."/>
            <person name="Schatz M.C."/>
            <person name="Schlenke T."/>
            <person name="Schwartz R."/>
            <person name="Segarra C."/>
            <person name="Singh R.S."/>
            <person name="Sirot L."/>
            <person name="Sirota M."/>
            <person name="Sisneros N.B."/>
            <person name="Smith C.D."/>
            <person name="Smith T.F."/>
            <person name="Spieth J."/>
            <person name="Stage D.E."/>
            <person name="Stark A."/>
            <person name="Stephan W."/>
            <person name="Strausberg R.L."/>
            <person name="Strempel S."/>
            <person name="Sturgill D."/>
            <person name="Sutton G."/>
            <person name="Sutton G.G."/>
            <person name="Tao W."/>
            <person name="Teichmann S."/>
            <person name="Tobari Y.N."/>
            <person name="Tomimura Y."/>
            <person name="Tsolas J.M."/>
            <person name="Valente V.L."/>
            <person name="Venter E."/>
            <person name="Venter J.C."/>
            <person name="Vicario S."/>
            <person name="Vieira F.G."/>
            <person name="Vilella A.J."/>
            <person name="Villasante A."/>
            <person name="Walenz B."/>
            <person name="Wang J."/>
            <person name="Wasserman M."/>
            <person name="Watts T."/>
            <person name="Wilson D."/>
            <person name="Wilson R.K."/>
            <person name="Wing R.A."/>
            <person name="Wolfner M.F."/>
            <person name="Wong A."/>
            <person name="Wong G.K."/>
            <person name="Wu C.I."/>
            <person name="Wu G."/>
            <person name="Yamamoto D."/>
            <person name="Yang H.P."/>
            <person name="Yang S.P."/>
            <person name="Yorke J.A."/>
            <person name="Yoshida K."/>
            <person name="Zdobnov E."/>
            <person name="Zhang P."/>
            <person name="Zhang Y."/>
            <person name="Zimin A.V."/>
            <person name="Baldwin J."/>
            <person name="Abdouelleil A."/>
            <person name="Abdulkadir J."/>
            <person name="Abebe A."/>
            <person name="Abera B."/>
            <person name="Abreu J."/>
            <person name="Acer S.C."/>
            <person name="Aftuck L."/>
            <person name="Alexander A."/>
            <person name="An P."/>
            <person name="Anderson E."/>
            <person name="Anderson S."/>
            <person name="Arachi H."/>
            <person name="Azer M."/>
            <person name="Bachantsang P."/>
            <person name="Barry A."/>
            <person name="Bayul T."/>
            <person name="Berlin A."/>
            <person name="Bessette D."/>
            <person name="Bloom T."/>
            <person name="Blye J."/>
            <person name="Boguslavskiy L."/>
            <person name="Bonnet C."/>
            <person name="Boukhgalter B."/>
            <person name="Bourzgui I."/>
            <person name="Brown A."/>
            <person name="Cahill P."/>
            <person name="Channer S."/>
            <person name="Cheshatsang Y."/>
            <person name="Chuda L."/>
            <person name="Citroen M."/>
            <person name="Collymore A."/>
            <person name="Cooke P."/>
            <person name="Costello M."/>
            <person name="D'Aco K."/>
            <person name="Daza R."/>
            <person name="De Haan G."/>
            <person name="DeGray S."/>
            <person name="DeMaso C."/>
            <person name="Dhargay N."/>
            <person name="Dooley K."/>
            <person name="Dooley E."/>
            <person name="Doricent M."/>
            <person name="Dorje P."/>
            <person name="Dorjee K."/>
            <person name="Dupes A."/>
            <person name="Elong R."/>
            <person name="Falk J."/>
            <person name="Farina A."/>
            <person name="Faro S."/>
            <person name="Ferguson D."/>
            <person name="Fisher S."/>
            <person name="Foley C.D."/>
            <person name="Franke A."/>
            <person name="Friedrich D."/>
            <person name="Gadbois L."/>
            <person name="Gearin G."/>
            <person name="Gearin C.R."/>
            <person name="Giannoukos G."/>
            <person name="Goode T."/>
            <person name="Graham J."/>
            <person name="Grandbois E."/>
            <person name="Grewal S."/>
            <person name="Gyaltsen K."/>
            <person name="Hafez N."/>
            <person name="Hagos B."/>
            <person name="Hall J."/>
            <person name="Henson C."/>
            <person name="Hollinger A."/>
            <person name="Honan T."/>
            <person name="Huard M.D."/>
            <person name="Hughes L."/>
            <person name="Hurhula B."/>
            <person name="Husby M.E."/>
            <person name="Kamat A."/>
            <person name="Kanga B."/>
            <person name="Kashin S."/>
            <person name="Khazanovich D."/>
            <person name="Kisner P."/>
            <person name="Lance K."/>
            <person name="Lara M."/>
            <person name="Lee W."/>
            <person name="Lennon N."/>
            <person name="Letendre F."/>
            <person name="LeVine R."/>
            <person name="Lipovsky A."/>
            <person name="Liu X."/>
            <person name="Liu J."/>
            <person name="Liu S."/>
            <person name="Lokyitsang T."/>
            <person name="Lokyitsang Y."/>
            <person name="Lubonja R."/>
            <person name="Lui A."/>
            <person name="MacDonald P."/>
            <person name="Magnisalis V."/>
            <person name="Maru K."/>
            <person name="Matthews C."/>
            <person name="McCusker W."/>
            <person name="McDonough S."/>
            <person name="Mehta T."/>
            <person name="Meldrim J."/>
            <person name="Meneus L."/>
            <person name="Mihai O."/>
            <person name="Mihalev A."/>
            <person name="Mihova T."/>
            <person name="Mittelman R."/>
            <person name="Mlenga V."/>
            <person name="Montmayeur A."/>
            <person name="Mulrain L."/>
            <person name="Navidi A."/>
            <person name="Naylor J."/>
            <person name="Negash T."/>
            <person name="Nguyen T."/>
            <person name="Nguyen N."/>
            <person name="Nicol R."/>
            <person name="Norbu C."/>
            <person name="Norbu N."/>
            <person name="Novod N."/>
            <person name="O'Neill B."/>
            <person name="Osman S."/>
            <person name="Markiewicz E."/>
            <person name="Oyono O.L."/>
            <person name="Patti C."/>
            <person name="Phunkhang P."/>
            <person name="Pierre F."/>
            <person name="Priest M."/>
            <person name="Raghuraman S."/>
            <person name="Rege F."/>
            <person name="Reyes R."/>
            <person name="Rise C."/>
            <person name="Rogov P."/>
            <person name="Ross K."/>
            <person name="Ryan E."/>
            <person name="Settipalli S."/>
            <person name="Shea T."/>
            <person name="Sherpa N."/>
            <person name="Shi L."/>
            <person name="Shih D."/>
            <person name="Sparrow T."/>
            <person name="Spaulding J."/>
            <person name="Stalker J."/>
            <person name="Stange-Thomann N."/>
            <person name="Stavropoulos S."/>
            <person name="Stone C."/>
            <person name="Strader C."/>
            <person name="Tesfaye S."/>
            <person name="Thomson T."/>
            <person name="Thoulutsang Y."/>
            <person name="Thoulutsang D."/>
            <person name="Topham K."/>
            <person name="Topping I."/>
            <person name="Tsamla T."/>
            <person name="Vassiliev H."/>
            <person name="Vo A."/>
            <person name="Wangchuk T."/>
            <person name="Wangdi T."/>
            <person name="Weiand M."/>
            <person name="Wilkinson J."/>
            <person name="Wilson A."/>
            <person name="Yadav S."/>
            <person name="Young G."/>
            <person name="Yu Q."/>
            <person name="Zembek L."/>
            <person name="Zhong D."/>
            <person name="Zimmer A."/>
            <person name="Zwirko Z."/>
            <person name="Jaffe D.B."/>
            <person name="Alvarez P."/>
            <person name="Brockman W."/>
            <person name="Butler J."/>
            <person name="Chin C."/>
            <person name="Gnerre S."/>
            <person name="Grabherr M."/>
            <person name="Kleber M."/>
            <person name="Mauceli E."/>
            <person name="MacCallum I."/>
        </authorList>
    </citation>
    <scope>NUCLEOTIDE SEQUENCE [LARGE SCALE GENOMIC DNA]</scope>
    <source>
        <strain evidence="3">Rob3c / Tucson 14021-0248.25</strain>
    </source>
</reference>
<dbReference type="Proteomes" id="UP000001292">
    <property type="component" value="Unassembled WGS sequence"/>
</dbReference>
<evidence type="ECO:0000313" key="3">
    <source>
        <dbReference type="Proteomes" id="UP000001292"/>
    </source>
</evidence>
<gene>
    <name evidence="2" type="primary">Dsec\GM25518</name>
    <name evidence="2" type="ORF">Dsec_GM25518</name>
</gene>